<feature type="region of interest" description="Disordered" evidence="9">
    <location>
        <begin position="617"/>
        <end position="695"/>
    </location>
</feature>
<organism evidence="11 12">
    <name type="scientific">Pseudozyma hubeiensis (strain SY62)</name>
    <name type="common">Yeast</name>
    <dbReference type="NCBI Taxonomy" id="1305764"/>
    <lineage>
        <taxon>Eukaryota</taxon>
        <taxon>Fungi</taxon>
        <taxon>Dikarya</taxon>
        <taxon>Basidiomycota</taxon>
        <taxon>Ustilaginomycotina</taxon>
        <taxon>Ustilaginomycetes</taxon>
        <taxon>Ustilaginales</taxon>
        <taxon>Ustilaginaceae</taxon>
        <taxon>Pseudozyma</taxon>
    </lineage>
</organism>
<dbReference type="HOGENOM" id="CLU_233063_0_0_1"/>
<dbReference type="InterPro" id="IPR045032">
    <property type="entry name" value="PEL"/>
</dbReference>
<dbReference type="STRING" id="1305764.R9PJM0"/>
<dbReference type="InterPro" id="IPR002022">
    <property type="entry name" value="Pec_lyase"/>
</dbReference>
<gene>
    <name evidence="11" type="ORF">PHSY_005888</name>
</gene>
<feature type="compositionally biased region" description="Polar residues" evidence="9">
    <location>
        <begin position="956"/>
        <end position="966"/>
    </location>
</feature>
<feature type="compositionally biased region" description="Low complexity" evidence="9">
    <location>
        <begin position="1527"/>
        <end position="1546"/>
    </location>
</feature>
<name>R9PJM0_PSEHS</name>
<feature type="region of interest" description="Disordered" evidence="9">
    <location>
        <begin position="712"/>
        <end position="740"/>
    </location>
</feature>
<feature type="region of interest" description="Disordered" evidence="9">
    <location>
        <begin position="25"/>
        <end position="49"/>
    </location>
</feature>
<dbReference type="eggNOG" id="ENOG502RSC4">
    <property type="taxonomic scope" value="Eukaryota"/>
</dbReference>
<dbReference type="SUPFAM" id="SSF51126">
    <property type="entry name" value="Pectin lyase-like"/>
    <property type="match status" value="1"/>
</dbReference>
<feature type="compositionally biased region" description="Polar residues" evidence="9">
    <location>
        <begin position="521"/>
        <end position="545"/>
    </location>
</feature>
<dbReference type="EC" id="4.2.2.10" evidence="7"/>
<evidence type="ECO:0000256" key="3">
    <source>
        <dbReference type="ARBA" id="ARBA00023180"/>
    </source>
</evidence>
<feature type="compositionally biased region" description="Low complexity" evidence="9">
    <location>
        <begin position="546"/>
        <end position="565"/>
    </location>
</feature>
<dbReference type="GO" id="GO:0005576">
    <property type="term" value="C:extracellular region"/>
    <property type="evidence" value="ECO:0007669"/>
    <property type="project" value="UniProtKB-SubCell"/>
</dbReference>
<feature type="region of interest" description="Disordered" evidence="9">
    <location>
        <begin position="162"/>
        <end position="318"/>
    </location>
</feature>
<dbReference type="EMBL" id="DF238820">
    <property type="protein sequence ID" value="GAC98295.1"/>
    <property type="molecule type" value="Genomic_DNA"/>
</dbReference>
<feature type="region of interest" description="Disordered" evidence="9">
    <location>
        <begin position="1001"/>
        <end position="1038"/>
    </location>
</feature>
<feature type="region of interest" description="Disordered" evidence="9">
    <location>
        <begin position="492"/>
        <end position="565"/>
    </location>
</feature>
<feature type="compositionally biased region" description="Low complexity" evidence="9">
    <location>
        <begin position="192"/>
        <end position="209"/>
    </location>
</feature>
<feature type="compositionally biased region" description="Polar residues" evidence="9">
    <location>
        <begin position="638"/>
        <end position="662"/>
    </location>
</feature>
<dbReference type="OrthoDB" id="1637350at2759"/>
<feature type="compositionally biased region" description="Low complexity" evidence="9">
    <location>
        <begin position="1935"/>
        <end position="1958"/>
    </location>
</feature>
<comment type="catalytic activity">
    <reaction evidence="5">
        <text>Eliminative cleavage of (1-&gt;4)-alpha-D-galacturonan methyl ester to give oligosaccharides with 4-deoxy-6-O-methyl-alpha-D-galact-4-enuronosyl groups at their non-reducing ends.</text>
        <dbReference type="EC" id="4.2.2.10"/>
    </reaction>
</comment>
<feature type="compositionally biased region" description="Low complexity" evidence="9">
    <location>
        <begin position="617"/>
        <end position="637"/>
    </location>
</feature>
<evidence type="ECO:0000256" key="4">
    <source>
        <dbReference type="ARBA" id="ARBA00023239"/>
    </source>
</evidence>
<keyword evidence="8" id="KW-0119">Carbohydrate metabolism</keyword>
<feature type="region of interest" description="Disordered" evidence="9">
    <location>
        <begin position="1478"/>
        <end position="1559"/>
    </location>
</feature>
<keyword evidence="2" id="KW-1015">Disulfide bond</keyword>
<keyword evidence="8" id="KW-0624">Polysaccharide degradation</keyword>
<evidence type="ECO:0000313" key="11">
    <source>
        <dbReference type="EMBL" id="GAC98295.1"/>
    </source>
</evidence>
<dbReference type="GO" id="GO:0000272">
    <property type="term" value="P:polysaccharide catabolic process"/>
    <property type="evidence" value="ECO:0007669"/>
    <property type="project" value="UniProtKB-KW"/>
</dbReference>
<keyword evidence="12" id="KW-1185">Reference proteome</keyword>
<evidence type="ECO:0000256" key="9">
    <source>
        <dbReference type="SAM" id="MobiDB-lite"/>
    </source>
</evidence>
<dbReference type="PANTHER" id="PTHR31683">
    <property type="entry name" value="PECTATE LYASE 18-RELATED"/>
    <property type="match status" value="1"/>
</dbReference>
<evidence type="ECO:0000259" key="10">
    <source>
        <dbReference type="SMART" id="SM00656"/>
    </source>
</evidence>
<feature type="region of interest" description="Disordered" evidence="9">
    <location>
        <begin position="1917"/>
        <end position="2055"/>
    </location>
</feature>
<comment type="similarity">
    <text evidence="1 8">Belongs to the polysaccharide lyase 1 family.</text>
</comment>
<accession>R9PJM0</accession>
<feature type="compositionally biased region" description="Polar residues" evidence="9">
    <location>
        <begin position="256"/>
        <end position="268"/>
    </location>
</feature>
<evidence type="ECO:0000256" key="7">
    <source>
        <dbReference type="ARBA" id="ARBA00039082"/>
    </source>
</evidence>
<keyword evidence="4 8" id="KW-0456">Lyase</keyword>
<feature type="compositionally biased region" description="Polar residues" evidence="9">
    <location>
        <begin position="216"/>
        <end position="225"/>
    </location>
</feature>
<proteinExistence type="inferred from homology"/>
<dbReference type="PANTHER" id="PTHR31683:SF67">
    <property type="entry name" value="PECTIN LYASE F-RELATED"/>
    <property type="match status" value="1"/>
</dbReference>
<evidence type="ECO:0000313" key="12">
    <source>
        <dbReference type="Proteomes" id="UP000014071"/>
    </source>
</evidence>
<keyword evidence="8" id="KW-0964">Secreted</keyword>
<evidence type="ECO:0000256" key="8">
    <source>
        <dbReference type="RuleBase" id="RU361173"/>
    </source>
</evidence>
<feature type="compositionally biased region" description="Acidic residues" evidence="9">
    <location>
        <begin position="884"/>
        <end position="900"/>
    </location>
</feature>
<comment type="function">
    <text evidence="6">Pectinolytic enzymes consist of four classes of enzymes: pectin lyase, polygalacturonase, pectin methylesterase and rhamnogalacturonase. Among pectinolytic enzymes, pectin lyase is the most important in depolymerization of pectin, since it cleaves internal glycosidic bonds of highly methylated pectins.</text>
</comment>
<evidence type="ECO:0000256" key="2">
    <source>
        <dbReference type="ARBA" id="ARBA00023157"/>
    </source>
</evidence>
<keyword evidence="3" id="KW-0325">Glycoprotein</keyword>
<sequence>MDELLRQNAHRSSADACSTVLIMSAAAQSRSPSPKRPPQQQRAGGIGELSSPKFSFRAALIQHKASKLASKTTAATHPGTISSTTLQAQLQPPQQSTLQPSSISRPIRGVNTSNIPSLSGRGRFNSTSIDSSFTAALPARRDVDTSLEAVRASSALGKRTMDEHITADSPGDSSMMSDFGPVMRKSTTNGPIAKSLASSSTRSRIATSKLPGPPSARSQWNSATASNKSMPSPSSSKAPHKIRRSDGVAEVHAPNASVSPQNATISSTPAPPGARIGSNPGSARHRTISASTRPILSSQQHKPMIGTLPKPKAKSAPIKTLLDEKPIQLLRPALLGGLPNEDDDDTDSDDDDDEDERGGDEDALEGPDVSRIRTRRVTSYRADDKVTTGALDTTQTNMLPPARTVEKASRIPSIGSNTLAQAGKRPHRRSSSNSVNTAFATAANEKENISQAPAGLQAQSIHGSKRNSIGAVSLIPGRSRTSLPLAVTQLAASRPRSLGPTPASTESTHVPETVNPEAVQTVESIPASPTKTSSLSALRSRGLQTDSAKPSKPDPSSASSIASRASRQDLGIRASIIQANPVHPSILALQAAKATQHQPISTPEALNKAKKRLSGALLTSSSSSSSVSAGATSASPSERTSSLARSTSINRFGSLNKMQSAPRTGLKQMGGAGVPEGQAMTPSSSTSFMPRSGSRSPIKSSLLLFPAAVSGEANAQRERTPASPTKALVRSSALDRHKSIPSSSEIDANLLASLRVVAQKANLKVGDLMDEEKRLKHQQQPQNDAAAETATEPSRPGTASAPMRSQREASEELEALAGDVSVDLMALDLAAGSPASDISMLRSPALRDGGIYLDTPPSVLAAMAAPKPAFTTSQLGSDTAEGIANDDGDTTAHIEDDDTDTSCASPSLRAAAASQRHPRQHGAAVPESSEGPAETPVRRQGYRNVPSIPSTPFPTAGSQPGMTPSRSVRAYPPSAALSAKTRSRLKKALRESLGLEAHFASMRAGSHDDNDDSNAASNTKVADREPQGEQAMEGTSAKKDIDVRKSISAMLLTEDDRYLDELVSAVARIGLEDLAPEQIPPPQDEVEGGGEVESKPASPTKSVGVLASGAQSDTASSAALQTQLSAALSDLASLRAQLELSQTHSSDLESQLAIQAAAHSRTTRTQALLETDLAALKAEMAGMEWVSVPNSHVLDLSKVTPLSNLLPSFYNSSSDEICFRNGIRYVNCQPDNNSLVKLDSTARKSLHQYLLENHDQPNVVQSLVYIMLLDLDRDLHQSYDAGAGEDQESSLRQIVDQPRAKQHGIEISVDDIDPNINGPAVAKKLGSPNVTRKEEECYAGWLREKFFGEGEVDTVLNELYVRHVAITQDSKIWEVRSVTGCYDDEQTEETRRKKDLDEGDDVVKVQGPGIHLLKERSMREEDRDGDGIEDDMEVYHPILGTHMKDPWEKYRRFAQHGGEIESGVFGYRNRSLQGCGRVGGLQHHRHSKRGGANGGGKDVKPYIPSTTPFGADQGYSDNLPSAPVDQSTAGAGSSSSSTDGGSAISSKPHGFAASVTGGGSSTPVIPKDIHELVQLLSSPQPQVIHLDKVYDFRTSEGTCNNCAGCIPDSYPKCPSQGQLAIDNGQGWCKGKPSKTVTYDKAGLKPIEVKSNKSVIGITADAAVRGKGLRIAHAKNVILHNFRIDQINPQYIWGGDGVTLYDTDLVWIDKITFSLIGRQFIVTGYQSAGRVTISNCLFDGATKWSATCDGAHYWTVLGYGSGDKVTFSANVMKNCSGRSPRIANPNEKGGQEAVWHLVNTVFTHNSGHSLDMGPGISALIEGNVFNDVAQTSLHEANPGKAFAPSDQAVCTQCKGPLGRNCQPNAYQNANPVPSTTSPADVLKDVAGETMGGALPPGQVMQSVGQNAGCGGKGAGVVGQDAGGDGSEREGYGSTGGAVQVPQGAAGAAPDVGSEASPGAGQVGSGVGSASSGAYMPGIGWAGSSGTSAAVQQESRPGQAIAGGTSTLSPSSDGSAPSSDGQQQQDEQEKAQEKALKKQQKEEQKKHEKEQQQQQQR</sequence>
<dbReference type="Pfam" id="PF00544">
    <property type="entry name" value="Pectate_lyase_4"/>
    <property type="match status" value="1"/>
</dbReference>
<dbReference type="Proteomes" id="UP000014071">
    <property type="component" value="Unassembled WGS sequence"/>
</dbReference>
<feature type="region of interest" description="Disordered" evidence="9">
    <location>
        <begin position="334"/>
        <end position="435"/>
    </location>
</feature>
<feature type="compositionally biased region" description="Polar residues" evidence="9">
    <location>
        <begin position="1982"/>
        <end position="1994"/>
    </location>
</feature>
<feature type="domain" description="Pectate lyase" evidence="10">
    <location>
        <begin position="1614"/>
        <end position="1830"/>
    </location>
</feature>
<feature type="region of interest" description="Disordered" evidence="9">
    <location>
        <begin position="67"/>
        <end position="123"/>
    </location>
</feature>
<feature type="region of interest" description="Disordered" evidence="9">
    <location>
        <begin position="872"/>
        <end position="981"/>
    </location>
</feature>
<feature type="region of interest" description="Disordered" evidence="9">
    <location>
        <begin position="773"/>
        <end position="811"/>
    </location>
</feature>
<dbReference type="Gene3D" id="2.160.20.10">
    <property type="entry name" value="Single-stranded right-handed beta-helix, Pectin lyase-like"/>
    <property type="match status" value="1"/>
</dbReference>
<feature type="compositionally biased region" description="Low complexity" evidence="9">
    <location>
        <begin position="83"/>
        <end position="102"/>
    </location>
</feature>
<feature type="compositionally biased region" description="Basic and acidic residues" evidence="9">
    <location>
        <begin position="2025"/>
        <end position="2049"/>
    </location>
</feature>
<feature type="compositionally biased region" description="Polar residues" evidence="9">
    <location>
        <begin position="680"/>
        <end position="695"/>
    </location>
</feature>
<feature type="compositionally biased region" description="Low complexity" evidence="9">
    <location>
        <begin position="25"/>
        <end position="43"/>
    </location>
</feature>
<dbReference type="GeneID" id="24111161"/>
<feature type="compositionally biased region" description="Low complexity" evidence="9">
    <location>
        <begin position="67"/>
        <end position="76"/>
    </location>
</feature>
<dbReference type="SMART" id="SM00656">
    <property type="entry name" value="Amb_all"/>
    <property type="match status" value="1"/>
</dbReference>
<feature type="compositionally biased region" description="Low complexity" evidence="9">
    <location>
        <begin position="226"/>
        <end position="237"/>
    </location>
</feature>
<dbReference type="GO" id="GO:0030570">
    <property type="term" value="F:pectate lyase activity"/>
    <property type="evidence" value="ECO:0007669"/>
    <property type="project" value="InterPro"/>
</dbReference>
<evidence type="ECO:0000256" key="6">
    <source>
        <dbReference type="ARBA" id="ARBA00037631"/>
    </source>
</evidence>
<feature type="compositionally biased region" description="Polar residues" evidence="9">
    <location>
        <begin position="288"/>
        <end position="301"/>
    </location>
</feature>
<feature type="region of interest" description="Disordered" evidence="9">
    <location>
        <begin position="1074"/>
        <end position="1109"/>
    </location>
</feature>
<evidence type="ECO:0000256" key="5">
    <source>
        <dbReference type="ARBA" id="ARBA00036818"/>
    </source>
</evidence>
<dbReference type="InterPro" id="IPR012334">
    <property type="entry name" value="Pectin_lyas_fold"/>
</dbReference>
<feature type="compositionally biased region" description="Acidic residues" evidence="9">
    <location>
        <begin position="340"/>
        <end position="365"/>
    </location>
</feature>
<evidence type="ECO:0000256" key="1">
    <source>
        <dbReference type="ARBA" id="ARBA00010980"/>
    </source>
</evidence>
<protein>
    <recommendedName>
        <fullName evidence="7">pectin lyase</fullName>
        <ecNumber evidence="7">4.2.2.10</ecNumber>
    </recommendedName>
</protein>
<feature type="compositionally biased region" description="Low complexity" evidence="9">
    <location>
        <begin position="2001"/>
        <end position="2023"/>
    </location>
</feature>
<dbReference type="GO" id="GO:0047490">
    <property type="term" value="F:pectin lyase activity"/>
    <property type="evidence" value="ECO:0007669"/>
    <property type="project" value="UniProtKB-EC"/>
</dbReference>
<dbReference type="RefSeq" id="XP_012191882.1">
    <property type="nucleotide sequence ID" value="XM_012336492.1"/>
</dbReference>
<dbReference type="InterPro" id="IPR011050">
    <property type="entry name" value="Pectin_lyase_fold/virulence"/>
</dbReference>
<comment type="subcellular location">
    <subcellularLocation>
        <location evidence="8">Secreted</location>
    </subcellularLocation>
</comment>
<reference evidence="12" key="1">
    <citation type="journal article" date="2013" name="Genome Announc.">
        <title>Draft genome sequence of the basidiomycetous yeast-like fungus Pseudozyma hubeiensis SY62, which produces an abundant amount of the biosurfactant mannosylerythritol lipids.</title>
        <authorList>
            <person name="Konishi M."/>
            <person name="Hatada Y."/>
            <person name="Horiuchi J."/>
        </authorList>
    </citation>
    <scope>NUCLEOTIDE SEQUENCE [LARGE SCALE GENOMIC DNA]</scope>
    <source>
        <strain evidence="12">SY62</strain>
    </source>
</reference>